<evidence type="ECO:0000313" key="3">
    <source>
        <dbReference type="Proteomes" id="UP000293291"/>
    </source>
</evidence>
<keyword evidence="1" id="KW-0732">Signal</keyword>
<keyword evidence="3" id="KW-1185">Reference proteome</keyword>
<feature type="chain" id="PRO_5021023910" description="Carboxypeptidase regulatory-like domain-containing protein" evidence="1">
    <location>
        <begin position="32"/>
        <end position="231"/>
    </location>
</feature>
<dbReference type="RefSeq" id="WP_129456324.1">
    <property type="nucleotide sequence ID" value="NZ_JACXYX010000001.1"/>
</dbReference>
<dbReference type="OrthoDB" id="3788525at2"/>
<dbReference type="Proteomes" id="UP000293291">
    <property type="component" value="Unassembled WGS sequence"/>
</dbReference>
<dbReference type="AlphaFoldDB" id="A0A4Q2S7V7"/>
<gene>
    <name evidence="2" type="ORF">EUA07_16765</name>
</gene>
<evidence type="ECO:0008006" key="4">
    <source>
        <dbReference type="Google" id="ProtNLM"/>
    </source>
</evidence>
<comment type="caution">
    <text evidence="2">The sequence shown here is derived from an EMBL/GenBank/DDBJ whole genome shotgun (WGS) entry which is preliminary data.</text>
</comment>
<dbReference type="EMBL" id="SDWU01000020">
    <property type="protein sequence ID" value="RYB99122.1"/>
    <property type="molecule type" value="Genomic_DNA"/>
</dbReference>
<evidence type="ECO:0000256" key="1">
    <source>
        <dbReference type="SAM" id="SignalP"/>
    </source>
</evidence>
<name>A0A4Q2S7V7_9ACTN</name>
<sequence length="231" mass="25514">MSTRLAARTCVAGLAAGLLGVTSLGTTPAAAARDTLATTTVAEPESQTIDFGETIDVTLEVDGENGFSPTEGTSTLWAREATSSRWKAVTTNTSASLDFFDVRPWMTTTYKVVYSGHEAATSSDDSYEPSESAPFTVEVARTITRPTGGFKVSGRVRPRYGERPIVVRVSSEERGGFTRFTRIRTDRRGRYSLVLPRRSGVWYWSFVVKADRAYAGTRFKWRTWVSPERAR</sequence>
<feature type="signal peptide" evidence="1">
    <location>
        <begin position="1"/>
        <end position="31"/>
    </location>
</feature>
<evidence type="ECO:0000313" key="2">
    <source>
        <dbReference type="EMBL" id="RYB99122.1"/>
    </source>
</evidence>
<reference evidence="2 3" key="1">
    <citation type="submission" date="2019-01" db="EMBL/GenBank/DDBJ databases">
        <title>Novel species of Nocardioides.</title>
        <authorList>
            <person name="Liu Q."/>
            <person name="Xin Y.-H."/>
        </authorList>
    </citation>
    <scope>NUCLEOTIDE SEQUENCE [LARGE SCALE GENOMIC DNA]</scope>
    <source>
        <strain evidence="2 3">CGMCC 4.6875</strain>
    </source>
</reference>
<organism evidence="2 3">
    <name type="scientific">Nocardioides ganghwensis</name>
    <dbReference type="NCBI Taxonomy" id="252230"/>
    <lineage>
        <taxon>Bacteria</taxon>
        <taxon>Bacillati</taxon>
        <taxon>Actinomycetota</taxon>
        <taxon>Actinomycetes</taxon>
        <taxon>Propionibacteriales</taxon>
        <taxon>Nocardioidaceae</taxon>
        <taxon>Nocardioides</taxon>
    </lineage>
</organism>
<protein>
    <recommendedName>
        <fullName evidence="4">Carboxypeptidase regulatory-like domain-containing protein</fullName>
    </recommendedName>
</protein>
<proteinExistence type="predicted"/>
<accession>A0A4Q2S7V7</accession>